<feature type="binding site" evidence="12">
    <location>
        <begin position="32"/>
        <end position="39"/>
    </location>
    <ligand>
        <name>ATP</name>
        <dbReference type="ChEBI" id="CHEBI:30616"/>
    </ligand>
</feature>
<dbReference type="InterPro" id="IPR044876">
    <property type="entry name" value="HRDC_dom_sf"/>
</dbReference>
<dbReference type="Pfam" id="PF00580">
    <property type="entry name" value="UvrD-helicase"/>
    <property type="match status" value="1"/>
</dbReference>
<dbReference type="SMART" id="SM00341">
    <property type="entry name" value="HRDC"/>
    <property type="match status" value="1"/>
</dbReference>
<dbReference type="EMBL" id="JADKMY010000001">
    <property type="protein sequence ID" value="MBF4553057.1"/>
    <property type="molecule type" value="Genomic_DNA"/>
</dbReference>
<evidence type="ECO:0000256" key="11">
    <source>
        <dbReference type="ARBA" id="ARBA00048988"/>
    </source>
</evidence>
<dbReference type="PROSITE" id="PS50967">
    <property type="entry name" value="HRDC"/>
    <property type="match status" value="1"/>
</dbReference>
<dbReference type="CDD" id="cd17932">
    <property type="entry name" value="DEXQc_UvrD"/>
    <property type="match status" value="1"/>
</dbReference>
<feature type="domain" description="UvrD-like helicase ATP-binding" evidence="14">
    <location>
        <begin position="11"/>
        <end position="293"/>
    </location>
</feature>
<dbReference type="Gene3D" id="1.10.10.160">
    <property type="match status" value="1"/>
</dbReference>
<dbReference type="SUPFAM" id="SSF52540">
    <property type="entry name" value="P-loop containing nucleoside triphosphate hydrolases"/>
    <property type="match status" value="1"/>
</dbReference>
<dbReference type="RefSeq" id="WP_194555906.1">
    <property type="nucleotide sequence ID" value="NZ_JADKMY010000001.1"/>
</dbReference>
<sequence length="697" mass="76206">MSGGRVPFNLSELDPDQLTAATAPRGPVCIIAGAGTGKTRTITHRIAHLVGGGYVNPDHVLAVTFTTRAAAELRERLTMMGAARVQAKTFHAAAMRQLNYFWPMYAGDLPWRLLDGKFPLVARAARGAKLQADKTQLADLLGEIEWAKSSLVAPEDYPGRIVPDRRDCPVPAEQFVQIFQNYEQLKRSGEQMLFDFDDLLMHMTAAIESEPGIADEFRSRYRSFVVDEYQDVTPLQQRMLNAWVGERDDLTVVGDANQTIYSFNGASPDFLLDFSRRFPEAVTVRLQRDYRSTPQVVDLANKVIGQAKGRVAGTRLTLIGQREAGPVPEFNEYPDESAEAKAVVQQVKALLDKGVSAAEIAILYRINAASAAYEYALEEAGIGYQVKGGEGFFQRPEIREALTALARASQTFTPDPEDVVEAVKAALVPVGLTATEPTGAKERGRWQSLQALVDLSEELTNATPGISFLGLMALLRERVDAKNPPRVEGVTLASLHAAKGLEWDAVFLVGLVDGMIPIHYALRGTDSEGAIEEERRLFYVGITRAREHLYLSWAQARHAGGKANKRRTRFLDGLLPAADDAAAQRGNARSSQLGAPKNSCTVCGARLSTPEFKIIGRCGQHAQELDHLVVTQLRSWRSDAAKEKNVPAYVVMTDATLKAIASALPTSQDELLQVPGMGPVKVEQFGEDILAITQNVA</sequence>
<keyword evidence="5 12" id="KW-0347">Helicase</keyword>
<evidence type="ECO:0000256" key="9">
    <source>
        <dbReference type="ARBA" id="ARBA00034617"/>
    </source>
</evidence>
<dbReference type="Pfam" id="PF13361">
    <property type="entry name" value="UvrD_C"/>
    <property type="match status" value="2"/>
</dbReference>
<evidence type="ECO:0000256" key="8">
    <source>
        <dbReference type="ARBA" id="ARBA00023235"/>
    </source>
</evidence>
<proteinExistence type="inferred from homology"/>
<dbReference type="GO" id="GO:0004386">
    <property type="term" value="F:helicase activity"/>
    <property type="evidence" value="ECO:0007669"/>
    <property type="project" value="UniProtKB-KW"/>
</dbReference>
<dbReference type="InterPro" id="IPR010997">
    <property type="entry name" value="HRDC-like_sf"/>
</dbReference>
<keyword evidence="2 12" id="KW-0547">Nucleotide-binding</keyword>
<reference evidence="16 17" key="1">
    <citation type="submission" date="2020-10" db="EMBL/GenBank/DDBJ databases">
        <title>Novel species in genus Corynebacterium.</title>
        <authorList>
            <person name="Zhang G."/>
        </authorList>
    </citation>
    <scope>NUCLEOTIDE SEQUENCE [LARGE SCALE GENOMIC DNA]</scope>
    <source>
        <strain evidence="16 17">DSM 45110</strain>
    </source>
</reference>
<evidence type="ECO:0000313" key="17">
    <source>
        <dbReference type="Proteomes" id="UP000635902"/>
    </source>
</evidence>
<keyword evidence="7" id="KW-0234">DNA repair</keyword>
<dbReference type="InterPro" id="IPR027417">
    <property type="entry name" value="P-loop_NTPase"/>
</dbReference>
<dbReference type="EC" id="5.6.2.4" evidence="10"/>
<dbReference type="Pfam" id="PF00570">
    <property type="entry name" value="HRDC"/>
    <property type="match status" value="1"/>
</dbReference>
<evidence type="ECO:0000256" key="3">
    <source>
        <dbReference type="ARBA" id="ARBA00022763"/>
    </source>
</evidence>
<evidence type="ECO:0000256" key="4">
    <source>
        <dbReference type="ARBA" id="ARBA00022801"/>
    </source>
</evidence>
<dbReference type="PANTHER" id="PTHR11070">
    <property type="entry name" value="UVRD / RECB / PCRA DNA HELICASE FAMILY MEMBER"/>
    <property type="match status" value="1"/>
</dbReference>
<protein>
    <recommendedName>
        <fullName evidence="10">DNA 3'-5' helicase</fullName>
        <ecNumber evidence="10">5.6.2.4</ecNumber>
    </recommendedName>
</protein>
<comment type="similarity">
    <text evidence="1">Belongs to the helicase family. UvrD subfamily.</text>
</comment>
<organism evidence="16 17">
    <name type="scientific">Corynebacterium suicordis DSM 45110</name>
    <dbReference type="NCBI Taxonomy" id="1121369"/>
    <lineage>
        <taxon>Bacteria</taxon>
        <taxon>Bacillati</taxon>
        <taxon>Actinomycetota</taxon>
        <taxon>Actinomycetes</taxon>
        <taxon>Mycobacteriales</taxon>
        <taxon>Corynebacteriaceae</taxon>
        <taxon>Corynebacterium</taxon>
    </lineage>
</organism>
<gene>
    <name evidence="16" type="ORF">IRY30_03025</name>
</gene>
<evidence type="ECO:0000259" key="14">
    <source>
        <dbReference type="PROSITE" id="PS51198"/>
    </source>
</evidence>
<dbReference type="InterPro" id="IPR000212">
    <property type="entry name" value="DNA_helicase_UvrD/REP"/>
</dbReference>
<evidence type="ECO:0000256" key="1">
    <source>
        <dbReference type="ARBA" id="ARBA00009922"/>
    </source>
</evidence>
<evidence type="ECO:0000256" key="2">
    <source>
        <dbReference type="ARBA" id="ARBA00022741"/>
    </source>
</evidence>
<dbReference type="InterPro" id="IPR002121">
    <property type="entry name" value="HRDC_dom"/>
</dbReference>
<accession>A0ABR9ZI72</accession>
<dbReference type="Gene3D" id="1.10.486.10">
    <property type="entry name" value="PCRA, domain 4"/>
    <property type="match status" value="1"/>
</dbReference>
<feature type="domain" description="HRDC" evidence="13">
    <location>
        <begin position="623"/>
        <end position="697"/>
    </location>
</feature>
<keyword evidence="17" id="KW-1185">Reference proteome</keyword>
<dbReference type="InterPro" id="IPR013986">
    <property type="entry name" value="DExx_box_DNA_helicase_dom_sf"/>
</dbReference>
<dbReference type="PROSITE" id="PS51198">
    <property type="entry name" value="UVRD_HELICASE_ATP_BIND"/>
    <property type="match status" value="1"/>
</dbReference>
<comment type="caution">
    <text evidence="16">The sequence shown here is derived from an EMBL/GenBank/DDBJ whole genome shotgun (WGS) entry which is preliminary data.</text>
</comment>
<dbReference type="PANTHER" id="PTHR11070:SF69">
    <property type="entry name" value="ATP-DEPENDENT DNA HELICASE UVRD2"/>
    <property type="match status" value="1"/>
</dbReference>
<dbReference type="Gene3D" id="1.10.150.80">
    <property type="entry name" value="HRDC domain"/>
    <property type="match status" value="1"/>
</dbReference>
<dbReference type="InterPro" id="IPR014017">
    <property type="entry name" value="DNA_helicase_UvrD-like_C"/>
</dbReference>
<evidence type="ECO:0000259" key="13">
    <source>
        <dbReference type="PROSITE" id="PS50967"/>
    </source>
</evidence>
<keyword evidence="3" id="KW-0227">DNA damage</keyword>
<comment type="catalytic activity">
    <reaction evidence="9">
        <text>Couples ATP hydrolysis with the unwinding of duplex DNA by translocating in the 3'-5' direction.</text>
        <dbReference type="EC" id="5.6.2.4"/>
    </reaction>
</comment>
<keyword evidence="4 12" id="KW-0378">Hydrolase</keyword>
<dbReference type="CDD" id="cd18807">
    <property type="entry name" value="SF1_C_UvrD"/>
    <property type="match status" value="1"/>
</dbReference>
<dbReference type="PROSITE" id="PS51217">
    <property type="entry name" value="UVRD_HELICASE_CTER"/>
    <property type="match status" value="1"/>
</dbReference>
<dbReference type="Gene3D" id="3.40.50.300">
    <property type="entry name" value="P-loop containing nucleotide triphosphate hydrolases"/>
    <property type="match status" value="3"/>
</dbReference>
<dbReference type="InterPro" id="IPR014016">
    <property type="entry name" value="UvrD-like_ATP-bd"/>
</dbReference>
<evidence type="ECO:0000256" key="5">
    <source>
        <dbReference type="ARBA" id="ARBA00022806"/>
    </source>
</evidence>
<evidence type="ECO:0000256" key="7">
    <source>
        <dbReference type="ARBA" id="ARBA00023204"/>
    </source>
</evidence>
<feature type="domain" description="UvrD-like helicase C-terminal" evidence="15">
    <location>
        <begin position="294"/>
        <end position="547"/>
    </location>
</feature>
<keyword evidence="6 12" id="KW-0067">ATP-binding</keyword>
<dbReference type="SUPFAM" id="SSF47819">
    <property type="entry name" value="HRDC-like"/>
    <property type="match status" value="1"/>
</dbReference>
<evidence type="ECO:0000256" key="12">
    <source>
        <dbReference type="PROSITE-ProRule" id="PRU00560"/>
    </source>
</evidence>
<comment type="catalytic activity">
    <reaction evidence="11">
        <text>ATP + H2O = ADP + phosphate + H(+)</text>
        <dbReference type="Rhea" id="RHEA:13065"/>
        <dbReference type="ChEBI" id="CHEBI:15377"/>
        <dbReference type="ChEBI" id="CHEBI:15378"/>
        <dbReference type="ChEBI" id="CHEBI:30616"/>
        <dbReference type="ChEBI" id="CHEBI:43474"/>
        <dbReference type="ChEBI" id="CHEBI:456216"/>
        <dbReference type="EC" id="5.6.2.4"/>
    </reaction>
</comment>
<keyword evidence="8" id="KW-0413">Isomerase</keyword>
<evidence type="ECO:0000256" key="6">
    <source>
        <dbReference type="ARBA" id="ARBA00022840"/>
    </source>
</evidence>
<name>A0ABR9ZI72_9CORY</name>
<evidence type="ECO:0000259" key="15">
    <source>
        <dbReference type="PROSITE" id="PS51217"/>
    </source>
</evidence>
<evidence type="ECO:0000313" key="16">
    <source>
        <dbReference type="EMBL" id="MBF4553057.1"/>
    </source>
</evidence>
<evidence type="ECO:0000256" key="10">
    <source>
        <dbReference type="ARBA" id="ARBA00034808"/>
    </source>
</evidence>
<dbReference type="Proteomes" id="UP000635902">
    <property type="component" value="Unassembled WGS sequence"/>
</dbReference>